<organism evidence="1 2">
    <name type="scientific">Kordia algicida OT-1</name>
    <dbReference type="NCBI Taxonomy" id="391587"/>
    <lineage>
        <taxon>Bacteria</taxon>
        <taxon>Pseudomonadati</taxon>
        <taxon>Bacteroidota</taxon>
        <taxon>Flavobacteriia</taxon>
        <taxon>Flavobacteriales</taxon>
        <taxon>Flavobacteriaceae</taxon>
        <taxon>Kordia</taxon>
    </lineage>
</organism>
<sequence>MLHKFIFNLGERLRNPSLRKWFDFLKASEKWTIDDLEAYQLKQLKELISFAKTHSPYYKEKFANIDETSFSSLEDIQQLPLLSKKDVLEHTTAIHTSYDFKKVFTATTSGSSGDPLVYKREESADSFNRASIFRGYSWHNVQPWERNGYFWGFDFSTIKRLKVNILDALQNRFRVFDYKEKAFKKFVKKLQRARYIHGYSSMIYQSAKLINDQKLPKPTRLKMVKGTSEKIYESYKAAIEKAFGVPIISEYGAAETGIIAFECTEGNMHINMEGVIVEAIDNQIVVTNLQMKTFPIIRYQLGDYIELASKETKCACGKAHYILNEVTGRIGENVYGKKEIYPSLYFYYIFKNLGKKYNVKLTYQIIQKEKGILIFNIKEHLTDKQKDQLKGEIENYFADDMTYSIHDAVNEEVSSGKTKSFISYI</sequence>
<dbReference type="InterPro" id="IPR042099">
    <property type="entry name" value="ANL_N_sf"/>
</dbReference>
<dbReference type="eggNOG" id="COG1541">
    <property type="taxonomic scope" value="Bacteria"/>
</dbReference>
<comment type="caution">
    <text evidence="1">The sequence shown here is derived from an EMBL/GenBank/DDBJ whole genome shotgun (WGS) entry which is preliminary data.</text>
</comment>
<dbReference type="OrthoDB" id="580775at2"/>
<keyword evidence="2" id="KW-1185">Reference proteome</keyword>
<reference evidence="1 2" key="1">
    <citation type="journal article" date="2011" name="J. Bacteriol.">
        <title>Genome sequence of the algicidal bacterium Kordia algicida OT-1.</title>
        <authorList>
            <person name="Lee H.S."/>
            <person name="Kang S.G."/>
            <person name="Kwon K.K."/>
            <person name="Lee J.H."/>
            <person name="Kim S.J."/>
        </authorList>
    </citation>
    <scope>NUCLEOTIDE SEQUENCE [LARGE SCALE GENOMIC DNA]</scope>
    <source>
        <strain evidence="1 2">OT-1</strain>
    </source>
</reference>
<dbReference type="PANTHER" id="PTHR36932">
    <property type="entry name" value="CAPSULAR POLYSACCHARIDE BIOSYNTHESIS PROTEIN"/>
    <property type="match status" value="1"/>
</dbReference>
<evidence type="ECO:0000313" key="2">
    <source>
        <dbReference type="Proteomes" id="UP000002945"/>
    </source>
</evidence>
<dbReference type="Proteomes" id="UP000002945">
    <property type="component" value="Unassembled WGS sequence"/>
</dbReference>
<name>A9EBP0_9FLAO</name>
<dbReference type="InterPro" id="IPR053158">
    <property type="entry name" value="CapK_Type1_Caps_Biosynth"/>
</dbReference>
<evidence type="ECO:0000313" key="1">
    <source>
        <dbReference type="EMBL" id="EDP94499.1"/>
    </source>
</evidence>
<proteinExistence type="predicted"/>
<dbReference type="Gene3D" id="3.40.50.12780">
    <property type="entry name" value="N-terminal domain of ligase-like"/>
    <property type="match status" value="1"/>
</dbReference>
<gene>
    <name evidence="1" type="ORF">KAOT1_06167</name>
</gene>
<dbReference type="STRING" id="391587.KAOT1_06167"/>
<accession>A9EBP0</accession>
<dbReference type="EMBL" id="ABIB01000017">
    <property type="protein sequence ID" value="EDP94499.1"/>
    <property type="molecule type" value="Genomic_DNA"/>
</dbReference>
<dbReference type="AlphaFoldDB" id="A9EBP0"/>
<protein>
    <submittedName>
        <fullName evidence="1">Possible CapK protein</fullName>
    </submittedName>
</protein>
<dbReference type="PANTHER" id="PTHR36932:SF1">
    <property type="entry name" value="CAPSULAR POLYSACCHARIDE BIOSYNTHESIS PROTEIN"/>
    <property type="match status" value="1"/>
</dbReference>
<dbReference type="HOGENOM" id="CLU_035301_5_0_10"/>
<dbReference type="RefSeq" id="WP_007093802.1">
    <property type="nucleotide sequence ID" value="NZ_CP142125.1"/>
</dbReference>
<dbReference type="SUPFAM" id="SSF56801">
    <property type="entry name" value="Acetyl-CoA synthetase-like"/>
    <property type="match status" value="1"/>
</dbReference>